<dbReference type="PROSITE" id="PS50008">
    <property type="entry name" value="PIPLC_Y_DOMAIN"/>
    <property type="match status" value="1"/>
</dbReference>
<dbReference type="GO" id="GO:0004435">
    <property type="term" value="F:phosphatidylinositol-4,5-bisphosphate phospholipase C activity"/>
    <property type="evidence" value="ECO:0007669"/>
    <property type="project" value="UniProtKB-EC"/>
</dbReference>
<evidence type="ECO:0000256" key="2">
    <source>
        <dbReference type="SAM" id="MobiDB-lite"/>
    </source>
</evidence>
<feature type="compositionally biased region" description="Basic and acidic residues" evidence="2">
    <location>
        <begin position="858"/>
        <end position="876"/>
    </location>
</feature>
<keyword evidence="1" id="KW-0442">Lipid degradation</keyword>
<feature type="compositionally biased region" description="Polar residues" evidence="2">
    <location>
        <begin position="532"/>
        <end position="547"/>
    </location>
</feature>
<dbReference type="EC" id="3.1.4.11" evidence="1"/>
<feature type="compositionally biased region" description="Polar residues" evidence="2">
    <location>
        <begin position="441"/>
        <end position="456"/>
    </location>
</feature>
<evidence type="ECO:0000313" key="4">
    <source>
        <dbReference type="EMBL" id="OAQ59980.2"/>
    </source>
</evidence>
<dbReference type="SMART" id="SM00149">
    <property type="entry name" value="PLCYc"/>
    <property type="match status" value="1"/>
</dbReference>
<dbReference type="InterPro" id="IPR001711">
    <property type="entry name" value="PLipase_C_Pinositol-sp_Y"/>
</dbReference>
<dbReference type="RefSeq" id="XP_022284056.1">
    <property type="nucleotide sequence ID" value="XM_022428926.1"/>
</dbReference>
<dbReference type="Proteomes" id="UP000078397">
    <property type="component" value="Unassembled WGS sequence"/>
</dbReference>
<dbReference type="Pfam" id="PF00387">
    <property type="entry name" value="PI-PLC-Y"/>
    <property type="match status" value="1"/>
</dbReference>
<dbReference type="EMBL" id="LSBJ02000004">
    <property type="protein sequence ID" value="OAQ59980.2"/>
    <property type="molecule type" value="Genomic_DNA"/>
</dbReference>
<evidence type="ECO:0000259" key="3">
    <source>
        <dbReference type="PROSITE" id="PS50008"/>
    </source>
</evidence>
<dbReference type="PROSITE" id="PS50007">
    <property type="entry name" value="PIPLC_X_DOMAIN"/>
    <property type="match status" value="1"/>
</dbReference>
<sequence>MPTESQHGKDIYNASRQCELTFRRLLPLLNVLDAEERQCQIIRDANHRFSLWASSLGALAEEPNSLDTRLRFYPGVENAILRLTRLLGDSLNHVLTAFLPYVALSRPPQGTKTATDHAAIPETLPDKPVYQAALDTIQDTIARLQRLAVVVRSSSISSLALAANKQYDIINPVPLAEFERLALLFVKGRFHGVEDDLARQLARSITFRRLNIIHNQRNRNRLRVSYHSSTTSQADLDSPSTRFSESHQAGTSLTSTLTKPADQHIFDPPSATSEEEGEQVRSQIFKNLEPYVCISESCTDPFVSFKSFTAWREHMENVHTLEWARQVHKPTVWYCDEDAHEYCEFINKDDFRQHLDSEHHGEYTDNKYTRKLSRNTMSVPRARNICPLCSADILEILALRGPGVDRGPTTEEKGWRRERGSNTYFRAFDDISSSDDDDPKSPTSRQAHNKTDLTNGVLSRHVASHLRLLATLSSRYLDEDLAPAESEQAVFGSVDEGCEKSKLARDFPEADGSLLFEDIARDERPAIDEPDLSNSATTTSQNRSHTNIRLDFTPDVAPSLASLSKSRGIRDDQSRGWAVVAARRGTLMVLSHFLSRLQYYSKAKAKAKAPEVIGNLEWPNASDPRLPPLVETGRASSPRNISAAEFLRLFRRPSIRGTEYKSMSMSDQDTGHHGRAHRERTISIFGSSQNTHTTLRPLVDVTSLSQRSHEKSTGDSDKLAELVNPEVNVGDEHIGHIILAAFEDVYNDLRGTDKLLSLESFSAFLKEVQGESDVKLDRQVYTRSEFLEVLFKQYDMNAISPTIEKDLSKPITHYFIKSCHNFLGAHRGRNLNLQDVIKNIASEDYRCIELEVRNNDKVFGDRKPDTRHPKYSDHHSGRSPQIPSPQEENSPRSSISSGSGSGRVLLDEPMVTYHRMLAHHRRLAHPCSFTAACEAIRESAFIKNDMPIIVILTVFADLDQEEIMVKIMHEVWQGQLLSEPCDGFDPRFRLPTLASLQNKILVMVKRERDGNERSYPVVYEDPSPWDEGSALLRLLSSGIGEDEQESPKARRIVPSRSPRRDKSPSVNASASEDSTNTRDRNSLNELAVYTRNEHFEERFGGFQARTAKNPTHVFSMGESQIKRLHYEHSRKLLMHNRNFFMRSLPSRMSLGYTNPDPVPLWRMGVQMVTFHWTNQRQTIGDPTMLNESMFADEQGWVLKPPEYWGSAKQIDVDEAGATRYAMDLDIIILAGQNLPQETRRSESIMSFITVKLHAENPDRAHVNWLQQLRVDVNSKGPQFGAHGEMVQFHRIPQEGTALSFVSFKISTYRGDSPTQLRSWACIRLDRLRVGYRLIRLTNAEGGQVTGGELLVRISKTMRQVAIVDEVGDSSSG</sequence>
<evidence type="ECO:0000256" key="1">
    <source>
        <dbReference type="RuleBase" id="RU361133"/>
    </source>
</evidence>
<dbReference type="InterPro" id="IPR035892">
    <property type="entry name" value="C2_domain_sf"/>
</dbReference>
<keyword evidence="1" id="KW-0443">Lipid metabolism</keyword>
<dbReference type="GeneID" id="28856475"/>
<feature type="region of interest" description="Disordered" evidence="2">
    <location>
        <begin position="1040"/>
        <end position="1084"/>
    </location>
</feature>
<dbReference type="GO" id="GO:0048015">
    <property type="term" value="P:phosphatidylinositol-mediated signaling"/>
    <property type="evidence" value="ECO:0007669"/>
    <property type="project" value="TreeGrafter"/>
</dbReference>
<dbReference type="GO" id="GO:0016042">
    <property type="term" value="P:lipid catabolic process"/>
    <property type="evidence" value="ECO:0007669"/>
    <property type="project" value="UniProtKB-KW"/>
</dbReference>
<dbReference type="PANTHER" id="PTHR10336:SF82">
    <property type="entry name" value="PHOSPHOINOSITIDE PHOSPHOLIPASE C"/>
    <property type="match status" value="1"/>
</dbReference>
<dbReference type="SMART" id="SM00148">
    <property type="entry name" value="PLCXc"/>
    <property type="match status" value="1"/>
</dbReference>
<dbReference type="SUPFAM" id="SSF51695">
    <property type="entry name" value="PLC-like phosphodiesterases"/>
    <property type="match status" value="1"/>
</dbReference>
<keyword evidence="1" id="KW-0378">Hydrolase</keyword>
<dbReference type="InterPro" id="IPR017946">
    <property type="entry name" value="PLC-like_Pdiesterase_TIM-brl"/>
</dbReference>
<dbReference type="Gene3D" id="3.20.20.190">
    <property type="entry name" value="Phosphatidylinositol (PI) phosphodiesterase"/>
    <property type="match status" value="1"/>
</dbReference>
<dbReference type="OrthoDB" id="269822at2759"/>
<feature type="domain" description="PI-PLC Y-box" evidence="3">
    <location>
        <begin position="1083"/>
        <end position="1201"/>
    </location>
</feature>
<dbReference type="Gene3D" id="2.60.40.150">
    <property type="entry name" value="C2 domain"/>
    <property type="match status" value="1"/>
</dbReference>
<gene>
    <name evidence="4" type="ORF">VFPPC_14713</name>
</gene>
<accession>A0A179F3N4</accession>
<organism evidence="4 5">
    <name type="scientific">Pochonia chlamydosporia 170</name>
    <dbReference type="NCBI Taxonomy" id="1380566"/>
    <lineage>
        <taxon>Eukaryota</taxon>
        <taxon>Fungi</taxon>
        <taxon>Dikarya</taxon>
        <taxon>Ascomycota</taxon>
        <taxon>Pezizomycotina</taxon>
        <taxon>Sordariomycetes</taxon>
        <taxon>Hypocreomycetidae</taxon>
        <taxon>Hypocreales</taxon>
        <taxon>Clavicipitaceae</taxon>
        <taxon>Pochonia</taxon>
    </lineage>
</organism>
<dbReference type="InterPro" id="IPR000909">
    <property type="entry name" value="PLipase_C_PInositol-sp_X_dom"/>
</dbReference>
<dbReference type="PRINTS" id="PR00390">
    <property type="entry name" value="PHPHLIPASEC"/>
</dbReference>
<feature type="region of interest" description="Disordered" evidence="2">
    <location>
        <begin position="225"/>
        <end position="253"/>
    </location>
</feature>
<keyword evidence="5" id="KW-1185">Reference proteome</keyword>
<evidence type="ECO:0000313" key="5">
    <source>
        <dbReference type="Proteomes" id="UP000078397"/>
    </source>
</evidence>
<comment type="catalytic activity">
    <reaction evidence="1">
        <text>a 1,2-diacyl-sn-glycero-3-phospho-(1D-myo-inositol-4,5-bisphosphate) + H2O = 1D-myo-inositol 1,4,5-trisphosphate + a 1,2-diacyl-sn-glycerol + H(+)</text>
        <dbReference type="Rhea" id="RHEA:33179"/>
        <dbReference type="ChEBI" id="CHEBI:15377"/>
        <dbReference type="ChEBI" id="CHEBI:15378"/>
        <dbReference type="ChEBI" id="CHEBI:17815"/>
        <dbReference type="ChEBI" id="CHEBI:58456"/>
        <dbReference type="ChEBI" id="CHEBI:203600"/>
        <dbReference type="EC" id="3.1.4.11"/>
    </reaction>
</comment>
<proteinExistence type="predicted"/>
<dbReference type="InterPro" id="IPR001192">
    <property type="entry name" value="PI-PLC_fam"/>
</dbReference>
<feature type="compositionally biased region" description="Polar residues" evidence="2">
    <location>
        <begin position="878"/>
        <end position="892"/>
    </location>
</feature>
<feature type="region of interest" description="Disordered" evidence="2">
    <location>
        <begin position="428"/>
        <end position="456"/>
    </location>
</feature>
<feature type="compositionally biased region" description="Polar residues" evidence="2">
    <location>
        <begin position="226"/>
        <end position="253"/>
    </location>
</feature>
<feature type="region of interest" description="Disordered" evidence="2">
    <location>
        <begin position="858"/>
        <end position="903"/>
    </location>
</feature>
<name>A0A179F3N4_METCM</name>
<dbReference type="KEGG" id="pchm:VFPPC_14713"/>
<feature type="region of interest" description="Disordered" evidence="2">
    <location>
        <begin position="525"/>
        <end position="547"/>
    </location>
</feature>
<dbReference type="GO" id="GO:0051209">
    <property type="term" value="P:release of sequestered calcium ion into cytosol"/>
    <property type="evidence" value="ECO:0007669"/>
    <property type="project" value="TreeGrafter"/>
</dbReference>
<protein>
    <recommendedName>
        <fullName evidence="1">Phosphoinositide phospholipase C</fullName>
        <ecNumber evidence="1">3.1.4.11</ecNumber>
    </recommendedName>
</protein>
<comment type="caution">
    <text evidence="4">The sequence shown here is derived from an EMBL/GenBank/DDBJ whole genome shotgun (WGS) entry which is preliminary data.</text>
</comment>
<dbReference type="STRING" id="1380566.A0A179F3N4"/>
<reference evidence="4 5" key="1">
    <citation type="journal article" date="2016" name="PLoS Pathog.">
        <title>Biosynthesis of antibiotic leucinostatins in bio-control fungus Purpureocillium lilacinum and their inhibition on phytophthora revealed by genome mining.</title>
        <authorList>
            <person name="Wang G."/>
            <person name="Liu Z."/>
            <person name="Lin R."/>
            <person name="Li E."/>
            <person name="Mao Z."/>
            <person name="Ling J."/>
            <person name="Yang Y."/>
            <person name="Yin W.B."/>
            <person name="Xie B."/>
        </authorList>
    </citation>
    <scope>NUCLEOTIDE SEQUENCE [LARGE SCALE GENOMIC DNA]</scope>
    <source>
        <strain evidence="4">170</strain>
    </source>
</reference>
<dbReference type="Pfam" id="PF00388">
    <property type="entry name" value="PI-PLC-X"/>
    <property type="match status" value="1"/>
</dbReference>
<dbReference type="PANTHER" id="PTHR10336">
    <property type="entry name" value="PHOSPHOINOSITIDE-SPECIFIC PHOSPHOLIPASE C FAMILY PROTEIN"/>
    <property type="match status" value="1"/>
</dbReference>